<dbReference type="GO" id="GO:0005737">
    <property type="term" value="C:cytoplasm"/>
    <property type="evidence" value="ECO:0007669"/>
    <property type="project" value="TreeGrafter"/>
</dbReference>
<evidence type="ECO:0000313" key="4">
    <source>
        <dbReference type="EMBL" id="KZO92375.1"/>
    </source>
</evidence>
<dbReference type="InterPro" id="IPR020904">
    <property type="entry name" value="Sc_DH/Rdtase_CS"/>
</dbReference>
<gene>
    <name evidence="4" type="ORF">CALVIDRAFT_309214</name>
</gene>
<dbReference type="PANTHER" id="PTHR43544:SF7">
    <property type="entry name" value="NADB-LER2"/>
    <property type="match status" value="1"/>
</dbReference>
<evidence type="ECO:0000256" key="3">
    <source>
        <dbReference type="ARBA" id="ARBA00023002"/>
    </source>
</evidence>
<dbReference type="OrthoDB" id="9876299at2759"/>
<name>A0A167I7J2_CALVF</name>
<dbReference type="GO" id="GO:0016491">
    <property type="term" value="F:oxidoreductase activity"/>
    <property type="evidence" value="ECO:0007669"/>
    <property type="project" value="UniProtKB-KW"/>
</dbReference>
<dbReference type="PROSITE" id="PS00061">
    <property type="entry name" value="ADH_SHORT"/>
    <property type="match status" value="1"/>
</dbReference>
<dbReference type="SUPFAM" id="SSF51735">
    <property type="entry name" value="NAD(P)-binding Rossmann-fold domains"/>
    <property type="match status" value="1"/>
</dbReference>
<evidence type="ECO:0000313" key="5">
    <source>
        <dbReference type="Proteomes" id="UP000076738"/>
    </source>
</evidence>
<accession>A0A167I7J2</accession>
<dbReference type="Pfam" id="PF00106">
    <property type="entry name" value="adh_short"/>
    <property type="match status" value="1"/>
</dbReference>
<dbReference type="PRINTS" id="PR00081">
    <property type="entry name" value="GDHRDH"/>
</dbReference>
<dbReference type="Proteomes" id="UP000076738">
    <property type="component" value="Unassembled WGS sequence"/>
</dbReference>
<protein>
    <submittedName>
        <fullName evidence="4">NAD(P)-binding protein</fullName>
    </submittedName>
</protein>
<dbReference type="EMBL" id="KV417311">
    <property type="protein sequence ID" value="KZO92375.1"/>
    <property type="molecule type" value="Genomic_DNA"/>
</dbReference>
<proteinExistence type="inferred from homology"/>
<reference evidence="4 5" key="1">
    <citation type="journal article" date="2016" name="Mol. Biol. Evol.">
        <title>Comparative Genomics of Early-Diverging Mushroom-Forming Fungi Provides Insights into the Origins of Lignocellulose Decay Capabilities.</title>
        <authorList>
            <person name="Nagy L.G."/>
            <person name="Riley R."/>
            <person name="Tritt A."/>
            <person name="Adam C."/>
            <person name="Daum C."/>
            <person name="Floudas D."/>
            <person name="Sun H."/>
            <person name="Yadav J.S."/>
            <person name="Pangilinan J."/>
            <person name="Larsson K.H."/>
            <person name="Matsuura K."/>
            <person name="Barry K."/>
            <person name="Labutti K."/>
            <person name="Kuo R."/>
            <person name="Ohm R.A."/>
            <person name="Bhattacharya S.S."/>
            <person name="Shirouzu T."/>
            <person name="Yoshinaga Y."/>
            <person name="Martin F.M."/>
            <person name="Grigoriev I.V."/>
            <person name="Hibbett D.S."/>
        </authorList>
    </citation>
    <scope>NUCLEOTIDE SEQUENCE [LARGE SCALE GENOMIC DNA]</scope>
    <source>
        <strain evidence="4 5">TUFC12733</strain>
    </source>
</reference>
<keyword evidence="3" id="KW-0560">Oxidoreductase</keyword>
<dbReference type="CDD" id="cd05325">
    <property type="entry name" value="carb_red_sniffer_like_SDR_c"/>
    <property type="match status" value="1"/>
</dbReference>
<keyword evidence="2" id="KW-0521">NADP</keyword>
<dbReference type="AlphaFoldDB" id="A0A167I7J2"/>
<evidence type="ECO:0000256" key="2">
    <source>
        <dbReference type="ARBA" id="ARBA00022857"/>
    </source>
</evidence>
<dbReference type="InterPro" id="IPR036291">
    <property type="entry name" value="NAD(P)-bd_dom_sf"/>
</dbReference>
<dbReference type="InterPro" id="IPR051468">
    <property type="entry name" value="Fungal_SecMetab_SDRs"/>
</dbReference>
<evidence type="ECO:0000256" key="1">
    <source>
        <dbReference type="ARBA" id="ARBA00006484"/>
    </source>
</evidence>
<dbReference type="InterPro" id="IPR002347">
    <property type="entry name" value="SDR_fam"/>
</dbReference>
<sequence length="247" mass="26443">MTPAVYLVSGASRGIGLALVAQLAIRQNTIVFAGARNPSAAKDLLGLQLEHPDKVYIVKLTSADKAENEAAIAKVKEIAGRLDVVIANAGLSGIYSLATEVSLEAMRNLFEVNVLGPLVLFQASYALLKASTEHPKFFTITSELASVQFGPGLPWPTTAYGTSKAAANWLTLKLHYEYPGLIAFPIHPGVVKTDMTAHAEAFEPLFAAIPKITPEESAKGILNVVVTATRDEEGPKFMTWDGRVMPL</sequence>
<organism evidence="4 5">
    <name type="scientific">Calocera viscosa (strain TUFC12733)</name>
    <dbReference type="NCBI Taxonomy" id="1330018"/>
    <lineage>
        <taxon>Eukaryota</taxon>
        <taxon>Fungi</taxon>
        <taxon>Dikarya</taxon>
        <taxon>Basidiomycota</taxon>
        <taxon>Agaricomycotina</taxon>
        <taxon>Dacrymycetes</taxon>
        <taxon>Dacrymycetales</taxon>
        <taxon>Dacrymycetaceae</taxon>
        <taxon>Calocera</taxon>
    </lineage>
</organism>
<comment type="similarity">
    <text evidence="1">Belongs to the short-chain dehydrogenases/reductases (SDR) family.</text>
</comment>
<dbReference type="PANTHER" id="PTHR43544">
    <property type="entry name" value="SHORT-CHAIN DEHYDROGENASE/REDUCTASE"/>
    <property type="match status" value="1"/>
</dbReference>
<keyword evidence="5" id="KW-1185">Reference proteome</keyword>
<dbReference type="Gene3D" id="3.40.50.720">
    <property type="entry name" value="NAD(P)-binding Rossmann-like Domain"/>
    <property type="match status" value="1"/>
</dbReference>